<dbReference type="InterPro" id="IPR000182">
    <property type="entry name" value="GNAT_dom"/>
</dbReference>
<dbReference type="Pfam" id="PF00583">
    <property type="entry name" value="Acetyltransf_1"/>
    <property type="match status" value="1"/>
</dbReference>
<dbReference type="CDD" id="cd04301">
    <property type="entry name" value="NAT_SF"/>
    <property type="match status" value="1"/>
</dbReference>
<dbReference type="Gene3D" id="3.40.630.30">
    <property type="match status" value="1"/>
</dbReference>
<name>A0A1M5NND9_9RHOB</name>
<keyword evidence="2" id="KW-0808">Transferase</keyword>
<feature type="domain" description="N-acetyltransferase" evidence="1">
    <location>
        <begin position="94"/>
        <end position="240"/>
    </location>
</feature>
<dbReference type="InterPro" id="IPR016181">
    <property type="entry name" value="Acyl_CoA_acyltransferase"/>
</dbReference>
<evidence type="ECO:0000313" key="2">
    <source>
        <dbReference type="EMBL" id="SHG91094.1"/>
    </source>
</evidence>
<dbReference type="STRING" id="870908.SAMN04488044_1589"/>
<reference evidence="3" key="1">
    <citation type="submission" date="2016-11" db="EMBL/GenBank/DDBJ databases">
        <authorList>
            <person name="Varghese N."/>
            <person name="Submissions S."/>
        </authorList>
    </citation>
    <scope>NUCLEOTIDE SEQUENCE [LARGE SCALE GENOMIC DNA]</scope>
    <source>
        <strain evidence="3">DSM 28223</strain>
    </source>
</reference>
<keyword evidence="3" id="KW-1185">Reference proteome</keyword>
<dbReference type="SUPFAM" id="SSF55729">
    <property type="entry name" value="Acyl-CoA N-acyltransferases (Nat)"/>
    <property type="match status" value="1"/>
</dbReference>
<sequence length="240" mass="26361">MSLPDIKTLYSVCEATWPPAARSSAGGFTIRDGKQGGKRVSAATLADTLAQIDLFDAEHAMAALNQPSLFQIREGEDALDALLETEGYAVVDPVNVWAATTETLMTELPPRTVAIPAWEPLQIMKEIWAEGGIGTARIEVMHRVKGPKTGFLSRWNDKPAGAAFAAMHRGMTMVHAVEIKPEFRRNGLGRWAMRRAAYWTHENQGHTVSVICTQDNVAANALYQGLGMTRIGSYHYRIKP</sequence>
<dbReference type="EMBL" id="FQWM01000002">
    <property type="protein sequence ID" value="SHG91094.1"/>
    <property type="molecule type" value="Genomic_DNA"/>
</dbReference>
<proteinExistence type="predicted"/>
<dbReference type="AlphaFoldDB" id="A0A1M5NND9"/>
<dbReference type="OrthoDB" id="7301318at2"/>
<evidence type="ECO:0000313" key="3">
    <source>
        <dbReference type="Proteomes" id="UP000184211"/>
    </source>
</evidence>
<dbReference type="RefSeq" id="WP_072792268.1">
    <property type="nucleotide sequence ID" value="NZ_FQWM01000002.1"/>
</dbReference>
<dbReference type="PROSITE" id="PS51186">
    <property type="entry name" value="GNAT"/>
    <property type="match status" value="1"/>
</dbReference>
<evidence type="ECO:0000259" key="1">
    <source>
        <dbReference type="PROSITE" id="PS51186"/>
    </source>
</evidence>
<dbReference type="Proteomes" id="UP000184211">
    <property type="component" value="Unassembled WGS sequence"/>
</dbReference>
<dbReference type="GO" id="GO:0016747">
    <property type="term" value="F:acyltransferase activity, transferring groups other than amino-acyl groups"/>
    <property type="evidence" value="ECO:0007669"/>
    <property type="project" value="InterPro"/>
</dbReference>
<gene>
    <name evidence="2" type="ORF">SAMN04488044_1589</name>
</gene>
<protein>
    <submittedName>
        <fullName evidence="2">Acetyltransferase (GNAT) family protein</fullName>
    </submittedName>
</protein>
<accession>A0A1M5NND9</accession>
<organism evidence="2 3">
    <name type="scientific">Cognatishimia maritima</name>
    <dbReference type="NCBI Taxonomy" id="870908"/>
    <lineage>
        <taxon>Bacteria</taxon>
        <taxon>Pseudomonadati</taxon>
        <taxon>Pseudomonadota</taxon>
        <taxon>Alphaproteobacteria</taxon>
        <taxon>Rhodobacterales</taxon>
        <taxon>Paracoccaceae</taxon>
        <taxon>Cognatishimia</taxon>
    </lineage>
</organism>